<protein>
    <submittedName>
        <fullName evidence="1">Uncharacterized protein</fullName>
    </submittedName>
</protein>
<keyword evidence="2" id="KW-1185">Reference proteome</keyword>
<sequence>MIRDVQSSLSAGWSPDPLTRKLEGSSALPSSLGPSKGGEHSRMEEEEGFVPSSLQKQFARTMSCYLSSPLFPCFIPMFLIRLMMISCLTRWMHGEGCWLVSSCPEREREVGCPRHEPNTHVLHVCMKGEI</sequence>
<accession>A0ACD0NSX3</accession>
<reference evidence="1 2" key="1">
    <citation type="journal article" date="2018" name="Mol. Biol. Evol.">
        <title>Broad Genomic Sampling Reveals a Smut Pathogenic Ancestry of the Fungal Clade Ustilaginomycotina.</title>
        <authorList>
            <person name="Kijpornyongpan T."/>
            <person name="Mondo S.J."/>
            <person name="Barry K."/>
            <person name="Sandor L."/>
            <person name="Lee J."/>
            <person name="Lipzen A."/>
            <person name="Pangilinan J."/>
            <person name="LaButti K."/>
            <person name="Hainaut M."/>
            <person name="Henrissat B."/>
            <person name="Grigoriev I.V."/>
            <person name="Spatafora J.W."/>
            <person name="Aime M.C."/>
        </authorList>
    </citation>
    <scope>NUCLEOTIDE SEQUENCE [LARGE SCALE GENOMIC DNA]</scope>
    <source>
        <strain evidence="1 2">SA 807</strain>
    </source>
</reference>
<gene>
    <name evidence="1" type="ORF">IE53DRAFT_170243</name>
</gene>
<organism evidence="1 2">
    <name type="scientific">Violaceomyces palustris</name>
    <dbReference type="NCBI Taxonomy" id="1673888"/>
    <lineage>
        <taxon>Eukaryota</taxon>
        <taxon>Fungi</taxon>
        <taxon>Dikarya</taxon>
        <taxon>Basidiomycota</taxon>
        <taxon>Ustilaginomycotina</taxon>
        <taxon>Ustilaginomycetes</taxon>
        <taxon>Violaceomycetales</taxon>
        <taxon>Violaceomycetaceae</taxon>
        <taxon>Violaceomyces</taxon>
    </lineage>
</organism>
<proteinExistence type="predicted"/>
<dbReference type="EMBL" id="KZ820119">
    <property type="protein sequence ID" value="PWN48948.1"/>
    <property type="molecule type" value="Genomic_DNA"/>
</dbReference>
<evidence type="ECO:0000313" key="1">
    <source>
        <dbReference type="EMBL" id="PWN48948.1"/>
    </source>
</evidence>
<name>A0ACD0NSX3_9BASI</name>
<evidence type="ECO:0000313" key="2">
    <source>
        <dbReference type="Proteomes" id="UP000245626"/>
    </source>
</evidence>
<dbReference type="Proteomes" id="UP000245626">
    <property type="component" value="Unassembled WGS sequence"/>
</dbReference>